<dbReference type="GO" id="GO:0008716">
    <property type="term" value="F:D-alanine-D-alanine ligase activity"/>
    <property type="evidence" value="ECO:0007669"/>
    <property type="project" value="UniProtKB-UniRule"/>
</dbReference>
<dbReference type="Gene3D" id="3.30.470.20">
    <property type="entry name" value="ATP-grasp fold, B domain"/>
    <property type="match status" value="1"/>
</dbReference>
<dbReference type="STRING" id="1503961.SAMN05421736_11669"/>
<evidence type="ECO:0000256" key="14">
    <source>
        <dbReference type="PIRSR" id="PIRSR039102-3"/>
    </source>
</evidence>
<dbReference type="GO" id="GO:0046872">
    <property type="term" value="F:metal ion binding"/>
    <property type="evidence" value="ECO:0007669"/>
    <property type="project" value="UniProtKB-KW"/>
</dbReference>
<keyword evidence="7 14" id="KW-0460">Magnesium</keyword>
<evidence type="ECO:0000256" key="4">
    <source>
        <dbReference type="ARBA" id="ARBA00022723"/>
    </source>
</evidence>
<dbReference type="NCBIfam" id="NF002526">
    <property type="entry name" value="PRK01966.1-2"/>
    <property type="match status" value="1"/>
</dbReference>
<dbReference type="Pfam" id="PF01820">
    <property type="entry name" value="Dala_Dala_lig_N"/>
    <property type="match status" value="1"/>
</dbReference>
<feature type="binding site" evidence="14">
    <location>
        <position position="330"/>
    </location>
    <ligand>
        <name>Mg(2+)</name>
        <dbReference type="ChEBI" id="CHEBI:18420"/>
        <label>2</label>
    </ligand>
</feature>
<dbReference type="Gene3D" id="3.40.50.20">
    <property type="match status" value="1"/>
</dbReference>
<evidence type="ECO:0000313" key="17">
    <source>
        <dbReference type="EMBL" id="SDZ53950.1"/>
    </source>
</evidence>
<dbReference type="SUPFAM" id="SSF52440">
    <property type="entry name" value="PreATP-grasp domain"/>
    <property type="match status" value="1"/>
</dbReference>
<dbReference type="PANTHER" id="PTHR23132">
    <property type="entry name" value="D-ALANINE--D-ALANINE LIGASE"/>
    <property type="match status" value="1"/>
</dbReference>
<feature type="binding site" evidence="14">
    <location>
        <position position="328"/>
    </location>
    <ligand>
        <name>Mg(2+)</name>
        <dbReference type="ChEBI" id="CHEBI:18420"/>
        <label>2</label>
    </ligand>
</feature>
<evidence type="ECO:0000256" key="5">
    <source>
        <dbReference type="ARBA" id="ARBA00022741"/>
    </source>
</evidence>
<dbReference type="AlphaFoldDB" id="A0A1H3TUR7"/>
<dbReference type="EC" id="6.3.2.4" evidence="12"/>
<accession>A0A1H3TUR7</accession>
<dbReference type="GO" id="GO:0008360">
    <property type="term" value="P:regulation of cell shape"/>
    <property type="evidence" value="ECO:0007669"/>
    <property type="project" value="UniProtKB-KW"/>
</dbReference>
<keyword evidence="6 15" id="KW-0067">ATP-binding</keyword>
<protein>
    <recommendedName>
        <fullName evidence="12">D-alanine--D-alanine ligase</fullName>
        <ecNumber evidence="12">6.3.2.4</ecNumber>
    </recommendedName>
    <alternativeName>
        <fullName evidence="12">D-Ala-D-Ala ligase</fullName>
    </alternativeName>
    <alternativeName>
        <fullName evidence="12">D-alanylalanine synthetase</fullName>
    </alternativeName>
</protein>
<comment type="function">
    <text evidence="12">Cell wall formation.</text>
</comment>
<dbReference type="GO" id="GO:0005524">
    <property type="term" value="F:ATP binding"/>
    <property type="evidence" value="ECO:0007669"/>
    <property type="project" value="UniProtKB-UniRule"/>
</dbReference>
<dbReference type="InterPro" id="IPR011127">
    <property type="entry name" value="Dala_Dala_lig_N"/>
</dbReference>
<evidence type="ECO:0000313" key="18">
    <source>
        <dbReference type="Proteomes" id="UP000198935"/>
    </source>
</evidence>
<keyword evidence="5 15" id="KW-0547">Nucleotide-binding</keyword>
<feature type="domain" description="ATP-grasp" evidence="16">
    <location>
        <begin position="156"/>
        <end position="362"/>
    </location>
</feature>
<dbReference type="HAMAP" id="MF_00047">
    <property type="entry name" value="Dala_Dala_lig"/>
    <property type="match status" value="1"/>
</dbReference>
<keyword evidence="8 12" id="KW-0133">Cell shape</keyword>
<sequence length="389" mass="43581">MKTLEYQLNSAYAACRYENGRQKVILLYGGQSVEHDVSLQTALAVLRGLNKEKYQVCPVYITKTGIWKPLKKLPQKLENVQQLQIEADSADTISQSIARFLDQCLQSVDKPIIFPALHGTNGEDGTLQGLLDLLQLPYIGNGVLSSALSIDKAMTKEVLARAYIPQAEHITIHQAAWLKNADAMLQELEQTIGFPCYVKPAKLGSSVGIRRCAGLPETVEAIKNAFFYDRKLVIEKEVVGREMQVAVLGNDAPSASLVGEYIKERAFMDYEAKYLDGKLIPVIPARLNKETEQLMREMAVRAFKALHAAGLMRVDFFVTEKNDVYLNEVNTLPGFTAHSLFPALWEKTDGTTYPELLERLIGLALERHEQQQKIQYTRCTYDSSIHSAN</sequence>
<evidence type="ECO:0000256" key="11">
    <source>
        <dbReference type="ARBA" id="ARBA00023316"/>
    </source>
</evidence>
<evidence type="ECO:0000256" key="6">
    <source>
        <dbReference type="ARBA" id="ARBA00022840"/>
    </source>
</evidence>
<comment type="pathway">
    <text evidence="12">Cell wall biogenesis; peptidoglycan biosynthesis.</text>
</comment>
<evidence type="ECO:0000256" key="10">
    <source>
        <dbReference type="ARBA" id="ARBA00023211"/>
    </source>
</evidence>
<evidence type="ECO:0000256" key="9">
    <source>
        <dbReference type="ARBA" id="ARBA00022984"/>
    </source>
</evidence>
<evidence type="ECO:0000256" key="3">
    <source>
        <dbReference type="ARBA" id="ARBA00022598"/>
    </source>
</evidence>
<dbReference type="Gene3D" id="3.30.1490.20">
    <property type="entry name" value="ATP-grasp fold, A domain"/>
    <property type="match status" value="1"/>
</dbReference>
<comment type="similarity">
    <text evidence="2 12">Belongs to the D-alanine--D-alanine ligase family.</text>
</comment>
<organism evidence="17 18">
    <name type="scientific">Evansella caseinilytica</name>
    <dbReference type="NCBI Taxonomy" id="1503961"/>
    <lineage>
        <taxon>Bacteria</taxon>
        <taxon>Bacillati</taxon>
        <taxon>Bacillota</taxon>
        <taxon>Bacilli</taxon>
        <taxon>Bacillales</taxon>
        <taxon>Bacillaceae</taxon>
        <taxon>Evansella</taxon>
    </lineage>
</organism>
<dbReference type="InterPro" id="IPR016185">
    <property type="entry name" value="PreATP-grasp_dom_sf"/>
</dbReference>
<keyword evidence="11 12" id="KW-0961">Cell wall biogenesis/degradation</keyword>
<dbReference type="OrthoDB" id="9813261at2"/>
<keyword evidence="12" id="KW-0963">Cytoplasm</keyword>
<dbReference type="NCBIfam" id="NF002528">
    <property type="entry name" value="PRK01966.1-4"/>
    <property type="match status" value="1"/>
</dbReference>
<dbReference type="InterPro" id="IPR000291">
    <property type="entry name" value="D-Ala_lig_Van_CS"/>
</dbReference>
<dbReference type="SUPFAM" id="SSF56059">
    <property type="entry name" value="Glutathione synthetase ATP-binding domain-like"/>
    <property type="match status" value="1"/>
</dbReference>
<dbReference type="FunFam" id="3.30.470.20:FF:000008">
    <property type="entry name" value="D-alanine--D-alanine ligase"/>
    <property type="match status" value="1"/>
</dbReference>
<evidence type="ECO:0000256" key="7">
    <source>
        <dbReference type="ARBA" id="ARBA00022842"/>
    </source>
</evidence>
<evidence type="ECO:0000256" key="2">
    <source>
        <dbReference type="ARBA" id="ARBA00010871"/>
    </source>
</evidence>
<dbReference type="InterPro" id="IPR011761">
    <property type="entry name" value="ATP-grasp"/>
</dbReference>
<dbReference type="GO" id="GO:0071555">
    <property type="term" value="P:cell wall organization"/>
    <property type="evidence" value="ECO:0007669"/>
    <property type="project" value="UniProtKB-KW"/>
</dbReference>
<keyword evidence="18" id="KW-1185">Reference proteome</keyword>
<keyword evidence="4 14" id="KW-0479">Metal-binding</keyword>
<dbReference type="InterPro" id="IPR005905">
    <property type="entry name" value="D_ala_D_ala"/>
</dbReference>
<evidence type="ECO:0000256" key="8">
    <source>
        <dbReference type="ARBA" id="ARBA00022960"/>
    </source>
</evidence>
<proteinExistence type="inferred from homology"/>
<dbReference type="PROSITE" id="PS50975">
    <property type="entry name" value="ATP_GRASP"/>
    <property type="match status" value="1"/>
</dbReference>
<keyword evidence="9 12" id="KW-0573">Peptidoglycan synthesis</keyword>
<dbReference type="EMBL" id="FNPI01000016">
    <property type="protein sequence ID" value="SDZ53950.1"/>
    <property type="molecule type" value="Genomic_DNA"/>
</dbReference>
<feature type="active site" evidence="13">
    <location>
        <position position="339"/>
    </location>
</feature>
<evidence type="ECO:0000256" key="15">
    <source>
        <dbReference type="PROSITE-ProRule" id="PRU00409"/>
    </source>
</evidence>
<dbReference type="NCBIfam" id="TIGR01205">
    <property type="entry name" value="D_ala_D_alaTIGR"/>
    <property type="match status" value="1"/>
</dbReference>
<feature type="binding site" evidence="14">
    <location>
        <position position="315"/>
    </location>
    <ligand>
        <name>Mg(2+)</name>
        <dbReference type="ChEBI" id="CHEBI:18420"/>
        <label>1</label>
    </ligand>
</feature>
<dbReference type="PIRSF" id="PIRSF039102">
    <property type="entry name" value="Ddl/VanB"/>
    <property type="match status" value="1"/>
</dbReference>
<evidence type="ECO:0000256" key="13">
    <source>
        <dbReference type="PIRSR" id="PIRSR039102-1"/>
    </source>
</evidence>
<dbReference type="GO" id="GO:0009252">
    <property type="term" value="P:peptidoglycan biosynthetic process"/>
    <property type="evidence" value="ECO:0007669"/>
    <property type="project" value="UniProtKB-UniRule"/>
</dbReference>
<comment type="catalytic activity">
    <reaction evidence="12">
        <text>2 D-alanine + ATP = D-alanyl-D-alanine + ADP + phosphate + H(+)</text>
        <dbReference type="Rhea" id="RHEA:11224"/>
        <dbReference type="ChEBI" id="CHEBI:15378"/>
        <dbReference type="ChEBI" id="CHEBI:30616"/>
        <dbReference type="ChEBI" id="CHEBI:43474"/>
        <dbReference type="ChEBI" id="CHEBI:57416"/>
        <dbReference type="ChEBI" id="CHEBI:57822"/>
        <dbReference type="ChEBI" id="CHEBI:456216"/>
        <dbReference type="EC" id="6.3.2.4"/>
    </reaction>
</comment>
<name>A0A1H3TUR7_9BACI</name>
<dbReference type="Pfam" id="PF07478">
    <property type="entry name" value="Dala_Dala_lig_C"/>
    <property type="match status" value="1"/>
</dbReference>
<dbReference type="InterPro" id="IPR013815">
    <property type="entry name" value="ATP_grasp_subdomain_1"/>
</dbReference>
<evidence type="ECO:0000256" key="1">
    <source>
        <dbReference type="ARBA" id="ARBA00001936"/>
    </source>
</evidence>
<dbReference type="UniPathway" id="UPA00219"/>
<comment type="cofactor">
    <cofactor evidence="14">
        <name>Mg(2+)</name>
        <dbReference type="ChEBI" id="CHEBI:18420"/>
    </cofactor>
    <cofactor evidence="14">
        <name>Mn(2+)</name>
        <dbReference type="ChEBI" id="CHEBI:29035"/>
    </cofactor>
    <text evidence="14">Binds 2 magnesium or manganese ions per subunit.</text>
</comment>
<dbReference type="PROSITE" id="PS00843">
    <property type="entry name" value="DALA_DALA_LIGASE_1"/>
    <property type="match status" value="1"/>
</dbReference>
<feature type="active site" evidence="13">
    <location>
        <position position="205"/>
    </location>
</feature>
<reference evidence="18" key="1">
    <citation type="submission" date="2016-10" db="EMBL/GenBank/DDBJ databases">
        <authorList>
            <person name="Varghese N."/>
            <person name="Submissions S."/>
        </authorList>
    </citation>
    <scope>NUCLEOTIDE SEQUENCE [LARGE SCALE GENOMIC DNA]</scope>
    <source>
        <strain evidence="18">SP</strain>
    </source>
</reference>
<feature type="active site" evidence="13">
    <location>
        <position position="34"/>
    </location>
</feature>
<comment type="cofactor">
    <cofactor evidence="1">
        <name>Mn(2+)</name>
        <dbReference type="ChEBI" id="CHEBI:29035"/>
    </cofactor>
</comment>
<evidence type="ECO:0000259" key="16">
    <source>
        <dbReference type="PROSITE" id="PS50975"/>
    </source>
</evidence>
<dbReference type="GO" id="GO:0005829">
    <property type="term" value="C:cytosol"/>
    <property type="evidence" value="ECO:0007669"/>
    <property type="project" value="TreeGrafter"/>
</dbReference>
<comment type="subcellular location">
    <subcellularLocation>
        <location evidence="12">Cytoplasm</location>
    </subcellularLocation>
</comment>
<evidence type="ECO:0000256" key="12">
    <source>
        <dbReference type="HAMAP-Rule" id="MF_00047"/>
    </source>
</evidence>
<keyword evidence="3 12" id="KW-0436">Ligase</keyword>
<gene>
    <name evidence="12" type="primary">ddl</name>
    <name evidence="17" type="ORF">SAMN05421736_11669</name>
</gene>
<feature type="binding site" evidence="14">
    <location>
        <position position="328"/>
    </location>
    <ligand>
        <name>Mg(2+)</name>
        <dbReference type="ChEBI" id="CHEBI:18420"/>
        <label>1</label>
    </ligand>
</feature>
<dbReference type="Proteomes" id="UP000198935">
    <property type="component" value="Unassembled WGS sequence"/>
</dbReference>
<dbReference type="InterPro" id="IPR011095">
    <property type="entry name" value="Dala_Dala_lig_C"/>
</dbReference>
<keyword evidence="10 14" id="KW-0464">Manganese</keyword>
<dbReference type="PANTHER" id="PTHR23132:SF25">
    <property type="entry name" value="D-ALANINE--D-ALANINE LIGASE A"/>
    <property type="match status" value="1"/>
</dbReference>